<evidence type="ECO:0000313" key="2">
    <source>
        <dbReference type="Proteomes" id="UP000001396"/>
    </source>
</evidence>
<organism evidence="1 2">
    <name type="scientific">Heterostelium pallidum (strain ATCC 26659 / Pp 5 / PN500)</name>
    <name type="common">Cellular slime mold</name>
    <name type="synonym">Polysphondylium pallidum</name>
    <dbReference type="NCBI Taxonomy" id="670386"/>
    <lineage>
        <taxon>Eukaryota</taxon>
        <taxon>Amoebozoa</taxon>
        <taxon>Evosea</taxon>
        <taxon>Eumycetozoa</taxon>
        <taxon>Dictyostelia</taxon>
        <taxon>Acytosteliales</taxon>
        <taxon>Acytosteliaceae</taxon>
        <taxon>Heterostelium</taxon>
    </lineage>
</organism>
<sequence>MNNNINNITVQLHELINITNTTNNNVNLLINKLDQVMPIVNLIPTSLVKISNRDRRAHNTLISVQMMNYLPILKSVPGVGNYRWYTNEAVGVIAAKLGTFPPNFPNNRISKN</sequence>
<dbReference type="InParanoid" id="D3BUF7"/>
<gene>
    <name evidence="1" type="ORF">PPL_11777</name>
</gene>
<proteinExistence type="predicted"/>
<dbReference type="EMBL" id="ADBJ01000060">
    <property type="protein sequence ID" value="EFA74745.1"/>
    <property type="molecule type" value="Genomic_DNA"/>
</dbReference>
<dbReference type="RefSeq" id="XP_020426879.1">
    <property type="nucleotide sequence ID" value="XM_020582525.1"/>
</dbReference>
<keyword evidence="2" id="KW-1185">Reference proteome</keyword>
<comment type="caution">
    <text evidence="1">The sequence shown here is derived from an EMBL/GenBank/DDBJ whole genome shotgun (WGS) entry which is preliminary data.</text>
</comment>
<name>D3BUF7_HETP5</name>
<accession>D3BUF7</accession>
<dbReference type="Proteomes" id="UP000001396">
    <property type="component" value="Unassembled WGS sequence"/>
</dbReference>
<dbReference type="GeneID" id="31367245"/>
<protein>
    <submittedName>
        <fullName evidence="1">Uncharacterized protein</fullName>
    </submittedName>
</protein>
<reference evidence="1 2" key="1">
    <citation type="journal article" date="2011" name="Genome Res.">
        <title>Phylogeny-wide analysis of social amoeba genomes highlights ancient origins for complex intercellular communication.</title>
        <authorList>
            <person name="Heidel A.J."/>
            <person name="Lawal H.M."/>
            <person name="Felder M."/>
            <person name="Schilde C."/>
            <person name="Helps N.R."/>
            <person name="Tunggal B."/>
            <person name="Rivero F."/>
            <person name="John U."/>
            <person name="Schleicher M."/>
            <person name="Eichinger L."/>
            <person name="Platzer M."/>
            <person name="Noegel A.A."/>
            <person name="Schaap P."/>
            <person name="Gloeckner G."/>
        </authorList>
    </citation>
    <scope>NUCLEOTIDE SEQUENCE [LARGE SCALE GENOMIC DNA]</scope>
    <source>
        <strain evidence="2">ATCC 26659 / Pp 5 / PN500</strain>
    </source>
</reference>
<dbReference type="AlphaFoldDB" id="D3BUF7"/>
<evidence type="ECO:0000313" key="1">
    <source>
        <dbReference type="EMBL" id="EFA74745.1"/>
    </source>
</evidence>